<comment type="function">
    <text evidence="11">Catalyzes the phosphorylation of the hydroxyl group of 4-methyl-5-beta-hydroxyethylthiazole (THZ).</text>
</comment>
<name>A0ABS5LD33_9BACI</name>
<dbReference type="SUPFAM" id="SSF53613">
    <property type="entry name" value="Ribokinase-like"/>
    <property type="match status" value="1"/>
</dbReference>
<evidence type="ECO:0000256" key="1">
    <source>
        <dbReference type="ARBA" id="ARBA00001771"/>
    </source>
</evidence>
<sequence>MNAQKAGALLSKVREVNPLVHNITNIVVANFTANGLLALGASPVMADAKEEVEEMARMAGVLVLNIGTLTERTVESMILAGKSANKHGVPVVMDPVAAGATEFRTRSAKQILEEVKVAIVRGNAAEIANAAGQKWAIKGVDSGEAEGDLEELALHAARKLNTVVAVTGKTDYISDGKQTVKVSNGHSILTKVTGTGCLVSSVVGAFLAVEKNPAAAAAAALAVYGTAAELAAVKTADQGPGSFQVEFLNQLSKVTEEQVALQAVIEKGGL</sequence>
<comment type="catalytic activity">
    <reaction evidence="1 11">
        <text>5-(2-hydroxyethyl)-4-methylthiazole + ATP = 4-methyl-5-(2-phosphooxyethyl)-thiazole + ADP + H(+)</text>
        <dbReference type="Rhea" id="RHEA:24212"/>
        <dbReference type="ChEBI" id="CHEBI:15378"/>
        <dbReference type="ChEBI" id="CHEBI:17957"/>
        <dbReference type="ChEBI" id="CHEBI:30616"/>
        <dbReference type="ChEBI" id="CHEBI:58296"/>
        <dbReference type="ChEBI" id="CHEBI:456216"/>
        <dbReference type="EC" id="2.7.1.50"/>
    </reaction>
</comment>
<keyword evidence="7 11" id="KW-0418">Kinase</keyword>
<proteinExistence type="inferred from homology"/>
<comment type="pathway">
    <text evidence="3 11">Cofactor biosynthesis; thiamine diphosphate biosynthesis; 4-methyl-5-(2-phosphoethyl)-thiazole from 5-(2-hydroxyethyl)-4-methylthiazole: step 1/1.</text>
</comment>
<evidence type="ECO:0000313" key="13">
    <source>
        <dbReference type="Proteomes" id="UP000682403"/>
    </source>
</evidence>
<dbReference type="InterPro" id="IPR029056">
    <property type="entry name" value="Ribokinase-like"/>
</dbReference>
<evidence type="ECO:0000256" key="4">
    <source>
        <dbReference type="ARBA" id="ARBA00022679"/>
    </source>
</evidence>
<organism evidence="12 13">
    <name type="scientific">Metabacillus flavus</name>
    <dbReference type="NCBI Taxonomy" id="2823519"/>
    <lineage>
        <taxon>Bacteria</taxon>
        <taxon>Bacillati</taxon>
        <taxon>Bacillota</taxon>
        <taxon>Bacilli</taxon>
        <taxon>Bacillales</taxon>
        <taxon>Bacillaceae</taxon>
        <taxon>Metabacillus</taxon>
    </lineage>
</organism>
<keyword evidence="4 11" id="KW-0808">Transferase</keyword>
<dbReference type="PIRSF" id="PIRSF000513">
    <property type="entry name" value="Thz_kinase"/>
    <property type="match status" value="1"/>
</dbReference>
<dbReference type="EMBL" id="JAGVRK010000001">
    <property type="protein sequence ID" value="MBS2968504.1"/>
    <property type="molecule type" value="Genomic_DNA"/>
</dbReference>
<feature type="binding site" evidence="11">
    <location>
        <position position="194"/>
    </location>
    <ligand>
        <name>substrate</name>
    </ligand>
</feature>
<keyword evidence="5 11" id="KW-0479">Metal-binding</keyword>
<evidence type="ECO:0000256" key="2">
    <source>
        <dbReference type="ARBA" id="ARBA00001946"/>
    </source>
</evidence>
<keyword evidence="9 11" id="KW-0460">Magnesium</keyword>
<feature type="binding site" evidence="11">
    <location>
        <position position="167"/>
    </location>
    <ligand>
        <name>ATP</name>
        <dbReference type="ChEBI" id="CHEBI:30616"/>
    </ligand>
</feature>
<evidence type="ECO:0000256" key="6">
    <source>
        <dbReference type="ARBA" id="ARBA00022741"/>
    </source>
</evidence>
<dbReference type="HAMAP" id="MF_00228">
    <property type="entry name" value="Thz_kinase"/>
    <property type="match status" value="1"/>
</dbReference>
<dbReference type="NCBIfam" id="TIGR00694">
    <property type="entry name" value="thiM"/>
    <property type="match status" value="1"/>
</dbReference>
<evidence type="ECO:0000256" key="5">
    <source>
        <dbReference type="ARBA" id="ARBA00022723"/>
    </source>
</evidence>
<dbReference type="Pfam" id="PF02110">
    <property type="entry name" value="HK"/>
    <property type="match status" value="1"/>
</dbReference>
<dbReference type="Gene3D" id="3.40.1190.20">
    <property type="match status" value="1"/>
</dbReference>
<comment type="similarity">
    <text evidence="11">Belongs to the Thz kinase family.</text>
</comment>
<feature type="binding site" evidence="11">
    <location>
        <position position="45"/>
    </location>
    <ligand>
        <name>substrate</name>
    </ligand>
</feature>
<feature type="binding site" evidence="11">
    <location>
        <position position="121"/>
    </location>
    <ligand>
        <name>ATP</name>
        <dbReference type="ChEBI" id="CHEBI:30616"/>
    </ligand>
</feature>
<reference evidence="12 13" key="1">
    <citation type="submission" date="2021-04" db="EMBL/GenBank/DDBJ databases">
        <title>Metabacillus sp. strain KIGAM252 whole genome sequence.</title>
        <authorList>
            <person name="Seo M.-J."/>
            <person name="Cho E.-S."/>
            <person name="Hwang C.Y."/>
            <person name="Yoon D.J."/>
        </authorList>
    </citation>
    <scope>NUCLEOTIDE SEQUENCE [LARGE SCALE GENOMIC DNA]</scope>
    <source>
        <strain evidence="12 13">KIGAM252</strain>
    </source>
</reference>
<dbReference type="EC" id="2.7.1.50" evidence="11"/>
<evidence type="ECO:0000256" key="7">
    <source>
        <dbReference type="ARBA" id="ARBA00022777"/>
    </source>
</evidence>
<dbReference type="PRINTS" id="PR01099">
    <property type="entry name" value="HYETHTZKNASE"/>
</dbReference>
<dbReference type="InterPro" id="IPR000417">
    <property type="entry name" value="Hyethyz_kinase"/>
</dbReference>
<dbReference type="GO" id="GO:0004417">
    <property type="term" value="F:hydroxyethylthiazole kinase activity"/>
    <property type="evidence" value="ECO:0007669"/>
    <property type="project" value="UniProtKB-EC"/>
</dbReference>
<keyword evidence="13" id="KW-1185">Reference proteome</keyword>
<keyword evidence="6 11" id="KW-0547">Nucleotide-binding</keyword>
<dbReference type="Proteomes" id="UP000682403">
    <property type="component" value="Unassembled WGS sequence"/>
</dbReference>
<protein>
    <recommendedName>
        <fullName evidence="11">Hydroxyethylthiazole kinase</fullName>
        <ecNumber evidence="11">2.7.1.50</ecNumber>
    </recommendedName>
    <alternativeName>
        <fullName evidence="11">4-methyl-5-beta-hydroxyethylthiazole kinase</fullName>
        <shortName evidence="11">TH kinase</shortName>
        <shortName evidence="11">Thz kinase</shortName>
    </alternativeName>
</protein>
<keyword evidence="8 11" id="KW-0067">ATP-binding</keyword>
<evidence type="ECO:0000313" key="12">
    <source>
        <dbReference type="EMBL" id="MBS2968504.1"/>
    </source>
</evidence>
<evidence type="ECO:0000256" key="10">
    <source>
        <dbReference type="ARBA" id="ARBA00022977"/>
    </source>
</evidence>
<comment type="caution">
    <text evidence="12">The sequence shown here is derived from an EMBL/GenBank/DDBJ whole genome shotgun (WGS) entry which is preliminary data.</text>
</comment>
<gene>
    <name evidence="11 12" type="primary">thiM</name>
    <name evidence="12" type="ORF">J9317_07000</name>
</gene>
<dbReference type="CDD" id="cd01170">
    <property type="entry name" value="THZ_kinase"/>
    <property type="match status" value="1"/>
</dbReference>
<dbReference type="RefSeq" id="WP_211557356.1">
    <property type="nucleotide sequence ID" value="NZ_JAGVRK010000001.1"/>
</dbReference>
<accession>A0ABS5LD33</accession>
<evidence type="ECO:0000256" key="8">
    <source>
        <dbReference type="ARBA" id="ARBA00022840"/>
    </source>
</evidence>
<evidence type="ECO:0000256" key="3">
    <source>
        <dbReference type="ARBA" id="ARBA00004868"/>
    </source>
</evidence>
<comment type="cofactor">
    <cofactor evidence="2 11">
        <name>Mg(2+)</name>
        <dbReference type="ChEBI" id="CHEBI:18420"/>
    </cofactor>
</comment>
<evidence type="ECO:0000256" key="9">
    <source>
        <dbReference type="ARBA" id="ARBA00022842"/>
    </source>
</evidence>
<keyword evidence="10 11" id="KW-0784">Thiamine biosynthesis</keyword>
<dbReference type="NCBIfam" id="NF006830">
    <property type="entry name" value="PRK09355.1"/>
    <property type="match status" value="1"/>
</dbReference>
<evidence type="ECO:0000256" key="11">
    <source>
        <dbReference type="HAMAP-Rule" id="MF_00228"/>
    </source>
</evidence>